<gene>
    <name evidence="2" type="ORF">CFOL_v3_24453</name>
</gene>
<name>A0A1Q3CL67_CEPFO</name>
<evidence type="ECO:0000256" key="1">
    <source>
        <dbReference type="SAM" id="MobiDB-lite"/>
    </source>
</evidence>
<feature type="region of interest" description="Disordered" evidence="1">
    <location>
        <begin position="1"/>
        <end position="28"/>
    </location>
</feature>
<evidence type="ECO:0000313" key="3">
    <source>
        <dbReference type="Proteomes" id="UP000187406"/>
    </source>
</evidence>
<accession>A0A1Q3CL67</accession>
<sequence length="106" mass="12182">MYDKSRKSPLITRTVSTSTSTPTKSPSPVIQKLNFAEMTECHDCGLCYNCDEKFTHGHRRKRQTLFHLEVVDDTEHLIDMDIVNEEEDTHHAIFLHALTKKPTPSV</sequence>
<keyword evidence="3" id="KW-1185">Reference proteome</keyword>
<dbReference type="AlphaFoldDB" id="A0A1Q3CL67"/>
<feature type="compositionally biased region" description="Low complexity" evidence="1">
    <location>
        <begin position="14"/>
        <end position="28"/>
    </location>
</feature>
<organism evidence="2 3">
    <name type="scientific">Cephalotus follicularis</name>
    <name type="common">Albany pitcher plant</name>
    <dbReference type="NCBI Taxonomy" id="3775"/>
    <lineage>
        <taxon>Eukaryota</taxon>
        <taxon>Viridiplantae</taxon>
        <taxon>Streptophyta</taxon>
        <taxon>Embryophyta</taxon>
        <taxon>Tracheophyta</taxon>
        <taxon>Spermatophyta</taxon>
        <taxon>Magnoliopsida</taxon>
        <taxon>eudicotyledons</taxon>
        <taxon>Gunneridae</taxon>
        <taxon>Pentapetalae</taxon>
        <taxon>rosids</taxon>
        <taxon>fabids</taxon>
        <taxon>Oxalidales</taxon>
        <taxon>Cephalotaceae</taxon>
        <taxon>Cephalotus</taxon>
    </lineage>
</organism>
<proteinExistence type="predicted"/>
<protein>
    <submittedName>
        <fullName evidence="2">Uncharacterized protein</fullName>
    </submittedName>
</protein>
<reference evidence="3" key="1">
    <citation type="submission" date="2016-04" db="EMBL/GenBank/DDBJ databases">
        <title>Cephalotus genome sequencing.</title>
        <authorList>
            <person name="Fukushima K."/>
            <person name="Hasebe M."/>
            <person name="Fang X."/>
        </authorList>
    </citation>
    <scope>NUCLEOTIDE SEQUENCE [LARGE SCALE GENOMIC DNA]</scope>
    <source>
        <strain evidence="3">cv. St1</strain>
    </source>
</reference>
<evidence type="ECO:0000313" key="2">
    <source>
        <dbReference type="EMBL" id="GAV80994.1"/>
    </source>
</evidence>
<dbReference type="EMBL" id="BDDD01002302">
    <property type="protein sequence ID" value="GAV80994.1"/>
    <property type="molecule type" value="Genomic_DNA"/>
</dbReference>
<comment type="caution">
    <text evidence="2">The sequence shown here is derived from an EMBL/GenBank/DDBJ whole genome shotgun (WGS) entry which is preliminary data.</text>
</comment>
<dbReference type="InParanoid" id="A0A1Q3CL67"/>
<dbReference type="Proteomes" id="UP000187406">
    <property type="component" value="Unassembled WGS sequence"/>
</dbReference>